<proteinExistence type="predicted"/>
<evidence type="ECO:0000313" key="1">
    <source>
        <dbReference type="EMBL" id="KAH3736345.1"/>
    </source>
</evidence>
<dbReference type="Pfam" id="PF13920">
    <property type="entry name" value="zf-C3HC4_3"/>
    <property type="match status" value="1"/>
</dbReference>
<organism evidence="1 2">
    <name type="scientific">Dreissena polymorpha</name>
    <name type="common">Zebra mussel</name>
    <name type="synonym">Mytilus polymorpha</name>
    <dbReference type="NCBI Taxonomy" id="45954"/>
    <lineage>
        <taxon>Eukaryota</taxon>
        <taxon>Metazoa</taxon>
        <taxon>Spiralia</taxon>
        <taxon>Lophotrochozoa</taxon>
        <taxon>Mollusca</taxon>
        <taxon>Bivalvia</taxon>
        <taxon>Autobranchia</taxon>
        <taxon>Heteroconchia</taxon>
        <taxon>Euheterodonta</taxon>
        <taxon>Imparidentia</taxon>
        <taxon>Neoheterodontei</taxon>
        <taxon>Myida</taxon>
        <taxon>Dreissenoidea</taxon>
        <taxon>Dreissenidae</taxon>
        <taxon>Dreissena</taxon>
    </lineage>
</organism>
<dbReference type="Gene3D" id="3.30.40.10">
    <property type="entry name" value="Zinc/RING finger domain, C3HC4 (zinc finger)"/>
    <property type="match status" value="1"/>
</dbReference>
<name>A0A9D4HV51_DREPO</name>
<evidence type="ECO:0008006" key="3">
    <source>
        <dbReference type="Google" id="ProtNLM"/>
    </source>
</evidence>
<dbReference type="EMBL" id="JAIWYP010000011">
    <property type="protein sequence ID" value="KAH3736345.1"/>
    <property type="molecule type" value="Genomic_DNA"/>
</dbReference>
<gene>
    <name evidence="1" type="ORF">DPMN_042908</name>
</gene>
<dbReference type="InterPro" id="IPR013083">
    <property type="entry name" value="Znf_RING/FYVE/PHD"/>
</dbReference>
<keyword evidence="2" id="KW-1185">Reference proteome</keyword>
<reference evidence="1" key="1">
    <citation type="journal article" date="2019" name="bioRxiv">
        <title>The Genome of the Zebra Mussel, Dreissena polymorpha: A Resource for Invasive Species Research.</title>
        <authorList>
            <person name="McCartney M.A."/>
            <person name="Auch B."/>
            <person name="Kono T."/>
            <person name="Mallez S."/>
            <person name="Zhang Y."/>
            <person name="Obille A."/>
            <person name="Becker A."/>
            <person name="Abrahante J.E."/>
            <person name="Garbe J."/>
            <person name="Badalamenti J.P."/>
            <person name="Herman A."/>
            <person name="Mangelson H."/>
            <person name="Liachko I."/>
            <person name="Sullivan S."/>
            <person name="Sone E.D."/>
            <person name="Koren S."/>
            <person name="Silverstein K.A.T."/>
            <person name="Beckman K.B."/>
            <person name="Gohl D.M."/>
        </authorList>
    </citation>
    <scope>NUCLEOTIDE SEQUENCE</scope>
    <source>
        <strain evidence="1">Duluth1</strain>
        <tissue evidence="1">Whole animal</tissue>
    </source>
</reference>
<protein>
    <recommendedName>
        <fullName evidence="3">RING-type domain-containing protein</fullName>
    </recommendedName>
</protein>
<reference evidence="1" key="2">
    <citation type="submission" date="2020-11" db="EMBL/GenBank/DDBJ databases">
        <authorList>
            <person name="McCartney M.A."/>
            <person name="Auch B."/>
            <person name="Kono T."/>
            <person name="Mallez S."/>
            <person name="Becker A."/>
            <person name="Gohl D.M."/>
            <person name="Silverstein K.A.T."/>
            <person name="Koren S."/>
            <person name="Bechman K.B."/>
            <person name="Herman A."/>
            <person name="Abrahante J.E."/>
            <person name="Garbe J."/>
        </authorList>
    </citation>
    <scope>NUCLEOTIDE SEQUENCE</scope>
    <source>
        <strain evidence="1">Duluth1</strain>
        <tissue evidence="1">Whole animal</tissue>
    </source>
</reference>
<sequence length="112" mass="12951">MGFSEDQVRCAVRDLVEQGHADVKIDNIVERIETNLGITVEHEATDASTEDIVTENNRLKERVMCWSCKTRRNEVLFLPCCHALVCFRYSHNLVRCPKCDKHIAEAIRIYTE</sequence>
<comment type="caution">
    <text evidence="1">The sequence shown here is derived from an EMBL/GenBank/DDBJ whole genome shotgun (WGS) entry which is preliminary data.</text>
</comment>
<evidence type="ECO:0000313" key="2">
    <source>
        <dbReference type="Proteomes" id="UP000828390"/>
    </source>
</evidence>
<dbReference type="AlphaFoldDB" id="A0A9D4HV51"/>
<dbReference type="Proteomes" id="UP000828390">
    <property type="component" value="Unassembled WGS sequence"/>
</dbReference>
<accession>A0A9D4HV51</accession>